<name>A0A2I1D471_ASPC2</name>
<keyword evidence="2" id="KW-0732">Signal</keyword>
<proteinExistence type="predicted"/>
<evidence type="ECO:0000256" key="2">
    <source>
        <dbReference type="SAM" id="SignalP"/>
    </source>
</evidence>
<dbReference type="AlphaFoldDB" id="A0A2I1D471"/>
<dbReference type="EMBL" id="MSFM01000005">
    <property type="protein sequence ID" value="PKY04669.1"/>
    <property type="molecule type" value="Genomic_DNA"/>
</dbReference>
<evidence type="ECO:0008006" key="5">
    <source>
        <dbReference type="Google" id="ProtNLM"/>
    </source>
</evidence>
<feature type="chain" id="PRO_5014119625" description="GPI anchored protein" evidence="2">
    <location>
        <begin position="18"/>
        <end position="155"/>
    </location>
</feature>
<dbReference type="GeneID" id="36547658"/>
<gene>
    <name evidence="3" type="ORF">P168DRAFT_317720</name>
</gene>
<protein>
    <recommendedName>
        <fullName evidence="5">GPI anchored protein</fullName>
    </recommendedName>
</protein>
<evidence type="ECO:0000313" key="3">
    <source>
        <dbReference type="EMBL" id="PKY04669.1"/>
    </source>
</evidence>
<dbReference type="RefSeq" id="XP_024693263.1">
    <property type="nucleotide sequence ID" value="XM_024840134.1"/>
</dbReference>
<feature type="signal peptide" evidence="2">
    <location>
        <begin position="1"/>
        <end position="17"/>
    </location>
</feature>
<evidence type="ECO:0000256" key="1">
    <source>
        <dbReference type="SAM" id="MobiDB-lite"/>
    </source>
</evidence>
<reference evidence="3" key="1">
    <citation type="submission" date="2016-12" db="EMBL/GenBank/DDBJ databases">
        <title>The genomes of Aspergillus section Nigri reveals drivers in fungal speciation.</title>
        <authorList>
            <consortium name="DOE Joint Genome Institute"/>
            <person name="Vesth T.C."/>
            <person name="Nybo J."/>
            <person name="Theobald S."/>
            <person name="Brandl J."/>
            <person name="Frisvad J.C."/>
            <person name="Nielsen K.F."/>
            <person name="Lyhne E.K."/>
            <person name="Kogle M.E."/>
            <person name="Kuo A."/>
            <person name="Riley R."/>
            <person name="Clum A."/>
            <person name="Nolan M."/>
            <person name="Lipzen A."/>
            <person name="Salamov A."/>
            <person name="Henrissat B."/>
            <person name="Wiebenga A."/>
            <person name="De vries R.P."/>
            <person name="Grigoriev I.V."/>
            <person name="Mortensen U.H."/>
            <person name="Andersen M.R."/>
            <person name="Baker S.E."/>
        </authorList>
    </citation>
    <scope>NUCLEOTIDE SEQUENCE</scope>
    <source>
        <strain evidence="3">IBT 28561</strain>
    </source>
</reference>
<keyword evidence="4" id="KW-1185">Reference proteome</keyword>
<comment type="caution">
    <text evidence="3">The sequence shown here is derived from an EMBL/GenBank/DDBJ whole genome shotgun (WGS) entry which is preliminary data.</text>
</comment>
<sequence length="155" mass="15471">MQYTCLALLLLTSTTLAAPQSLPQPTDGTLTVPSTVMSILESSIPPADFSAICNSPETAESAIHELALSNPTWFHALPSSVQEWASAAFASPIPTSVGNNPVKRAPGHGSKRNNNGVGGSNNSNKTSTGGAAAPTGPVAVGLVGAAGLLAIALGV</sequence>
<feature type="region of interest" description="Disordered" evidence="1">
    <location>
        <begin position="95"/>
        <end position="131"/>
    </location>
</feature>
<feature type="compositionally biased region" description="Low complexity" evidence="1">
    <location>
        <begin position="112"/>
        <end position="131"/>
    </location>
</feature>
<dbReference type="Proteomes" id="UP000234254">
    <property type="component" value="Unassembled WGS sequence"/>
</dbReference>
<accession>A0A2I1D471</accession>
<dbReference type="OrthoDB" id="5419608at2759"/>
<organism evidence="3 4">
    <name type="scientific">Aspergillus campestris (strain IBT 28561)</name>
    <dbReference type="NCBI Taxonomy" id="1392248"/>
    <lineage>
        <taxon>Eukaryota</taxon>
        <taxon>Fungi</taxon>
        <taxon>Dikarya</taxon>
        <taxon>Ascomycota</taxon>
        <taxon>Pezizomycotina</taxon>
        <taxon>Eurotiomycetes</taxon>
        <taxon>Eurotiomycetidae</taxon>
        <taxon>Eurotiales</taxon>
        <taxon>Aspergillaceae</taxon>
        <taxon>Aspergillus</taxon>
        <taxon>Aspergillus subgen. Circumdati</taxon>
    </lineage>
</organism>
<dbReference type="VEuPathDB" id="FungiDB:P168DRAFT_317720"/>
<evidence type="ECO:0000313" key="4">
    <source>
        <dbReference type="Proteomes" id="UP000234254"/>
    </source>
</evidence>